<evidence type="ECO:0000256" key="6">
    <source>
        <dbReference type="ARBA" id="ARBA00023136"/>
    </source>
</evidence>
<sequence length="422" mass="48420">MFRKEAVNNKIWQGRAIAIPGTPLWLVMSVSVLFIFVLFVFSITGNYTRRIKVEGEVSSYPRTASLYSSVQGVVVEQYVSVGQNIKAGEPIYKIDVNKTSQSGVMSLNQRQEVKSQLARIDQIIQRLENSKKNTQEMLERQRVQYVKAYQRSSEILEHAQEGIRIAKKDMDNYRDYQRKGFINRDQLNSQVAMYYQQKNNLLSLSGQHEQNALQIITLENQLKIQSADYDNQIHQMELQRFERQKELLTIDASDSIIVRALSDGRIDSLSVTVGQMVNVGESLVQLLPHRIDFYALVMWVPNHAIPYLLVGDRVNIHYEAFPSQKFGRFSGTIALISKSPASAQEMLTWHGAPKPSLTDRSTWYKVTVKPDKQTLFYSGREVSLENGMKAESTLFLEKRRIYQWMFSPLYDLKLSATGQIDG</sequence>
<keyword evidence="3" id="KW-0813">Transport</keyword>
<evidence type="ECO:0000256" key="4">
    <source>
        <dbReference type="ARBA" id="ARBA00022692"/>
    </source>
</evidence>
<keyword evidence="6 8" id="KW-0472">Membrane</keyword>
<protein>
    <submittedName>
        <fullName evidence="9">Colicin V secretion protein CvaA</fullName>
    </submittedName>
</protein>
<dbReference type="RefSeq" id="WP_084932007.1">
    <property type="nucleotide sequence ID" value="NZ_MLFR01000001.1"/>
</dbReference>
<evidence type="ECO:0000313" key="9">
    <source>
        <dbReference type="EMBL" id="ORM72177.1"/>
    </source>
</evidence>
<comment type="similarity">
    <text evidence="2">Belongs to the membrane fusion protein (MFP) (TC 8.A.1) family.</text>
</comment>
<name>A0A1X1D6B8_9GAMM</name>
<dbReference type="InterPro" id="IPR006144">
    <property type="entry name" value="Secretion_HlyD_CS"/>
</dbReference>
<accession>A0A1X1D6B8</accession>
<dbReference type="PRINTS" id="PR01490">
    <property type="entry name" value="RTXTOXIND"/>
</dbReference>
<dbReference type="PANTHER" id="PTHR30386:SF28">
    <property type="entry name" value="EXPORTED PROTEIN"/>
    <property type="match status" value="1"/>
</dbReference>
<dbReference type="PANTHER" id="PTHR30386">
    <property type="entry name" value="MEMBRANE FUSION SUBUNIT OF EMRAB-TOLC MULTIDRUG EFFLUX PUMP"/>
    <property type="match status" value="1"/>
</dbReference>
<evidence type="ECO:0000256" key="7">
    <source>
        <dbReference type="SAM" id="Coils"/>
    </source>
</evidence>
<evidence type="ECO:0000256" key="1">
    <source>
        <dbReference type="ARBA" id="ARBA00004167"/>
    </source>
</evidence>
<dbReference type="GO" id="GO:0009306">
    <property type="term" value="P:protein secretion"/>
    <property type="evidence" value="ECO:0007669"/>
    <property type="project" value="InterPro"/>
</dbReference>
<comment type="subcellular location">
    <subcellularLocation>
        <location evidence="1">Membrane</location>
        <topology evidence="1">Single-pass membrane protein</topology>
    </subcellularLocation>
</comment>
<dbReference type="OrthoDB" id="9775513at2"/>
<keyword evidence="5 8" id="KW-1133">Transmembrane helix</keyword>
<proteinExistence type="inferred from homology"/>
<feature type="transmembrane region" description="Helical" evidence="8">
    <location>
        <begin position="24"/>
        <end position="43"/>
    </location>
</feature>
<dbReference type="GO" id="GO:0016020">
    <property type="term" value="C:membrane"/>
    <property type="evidence" value="ECO:0007669"/>
    <property type="project" value="UniProtKB-SubCell"/>
</dbReference>
<organism evidence="9 10">
    <name type="scientific">Pantoea rwandensis</name>
    <dbReference type="NCBI Taxonomy" id="1076550"/>
    <lineage>
        <taxon>Bacteria</taxon>
        <taxon>Pseudomonadati</taxon>
        <taxon>Pseudomonadota</taxon>
        <taxon>Gammaproteobacteria</taxon>
        <taxon>Enterobacterales</taxon>
        <taxon>Erwiniaceae</taxon>
        <taxon>Pantoea</taxon>
    </lineage>
</organism>
<dbReference type="GO" id="GO:0055085">
    <property type="term" value="P:transmembrane transport"/>
    <property type="evidence" value="ECO:0007669"/>
    <property type="project" value="InterPro"/>
</dbReference>
<feature type="coiled-coil region" evidence="7">
    <location>
        <begin position="110"/>
        <end position="144"/>
    </location>
</feature>
<comment type="caution">
    <text evidence="9">The sequence shown here is derived from an EMBL/GenBank/DDBJ whole genome shotgun (WGS) entry which is preliminary data.</text>
</comment>
<reference evidence="9 10" key="1">
    <citation type="journal article" date="2017" name="Antonie Van Leeuwenhoek">
        <title>Phylogenomic resolution of the bacterial genus Pantoea and its relationship with Erwinia and Tatumella.</title>
        <authorList>
            <person name="Palmer M."/>
            <person name="Steenkamp E.T."/>
            <person name="Coetzee M.P."/>
            <person name="Chan W.Y."/>
            <person name="van Zyl E."/>
            <person name="De Maayer P."/>
            <person name="Coutinho T.A."/>
            <person name="Blom J."/>
            <person name="Smits T.H."/>
            <person name="Duffy B."/>
            <person name="Venter S.N."/>
        </authorList>
    </citation>
    <scope>NUCLEOTIDE SEQUENCE [LARGE SCALE GENOMIC DNA]</scope>
    <source>
        <strain evidence="9 10">LMG 26275</strain>
    </source>
</reference>
<evidence type="ECO:0000313" key="10">
    <source>
        <dbReference type="Proteomes" id="UP000193558"/>
    </source>
</evidence>
<dbReference type="PROSITE" id="PS00543">
    <property type="entry name" value="HLYD_FAMILY"/>
    <property type="match status" value="1"/>
</dbReference>
<evidence type="ECO:0000256" key="3">
    <source>
        <dbReference type="ARBA" id="ARBA00022448"/>
    </source>
</evidence>
<evidence type="ECO:0000256" key="8">
    <source>
        <dbReference type="SAM" id="Phobius"/>
    </source>
</evidence>
<dbReference type="InterPro" id="IPR050739">
    <property type="entry name" value="MFP"/>
</dbReference>
<keyword evidence="4 8" id="KW-0812">Transmembrane</keyword>
<gene>
    <name evidence="9" type="ORF">HA51_00740</name>
</gene>
<dbReference type="Proteomes" id="UP000193558">
    <property type="component" value="Unassembled WGS sequence"/>
</dbReference>
<dbReference type="Gene3D" id="2.40.50.100">
    <property type="match status" value="1"/>
</dbReference>
<dbReference type="EMBL" id="MLFR01000001">
    <property type="protein sequence ID" value="ORM72177.1"/>
    <property type="molecule type" value="Genomic_DNA"/>
</dbReference>
<evidence type="ECO:0000256" key="2">
    <source>
        <dbReference type="ARBA" id="ARBA00009477"/>
    </source>
</evidence>
<dbReference type="AlphaFoldDB" id="A0A1X1D6B8"/>
<keyword evidence="7" id="KW-0175">Coiled coil</keyword>
<evidence type="ECO:0000256" key="5">
    <source>
        <dbReference type="ARBA" id="ARBA00022989"/>
    </source>
</evidence>